<accession>A0A9P7E2V5</accession>
<gene>
    <name evidence="3" type="ORF">BJ212DRAFT_1484322</name>
</gene>
<sequence>MDKLLEEEFIGTVLWEEKSLPKDAKSVMDTLILQTNFTPASLNKIYYFKSGPRGKRVKSGSIFQPAAHHGMNAEWLFDNRNVQPKLLVDSRKQKKRVQMSMALAMLTNTEVEILDSSFTMPETDKSFGAKGYNNKHPSKKQPQASATTEGKWTLLFNIVQAAMHMMYKKIFPNPSTAFPFGAMNIISGPPKCIWSSQFCNTPIPDNTNAQKPDIILTSDGTEYALKDCWVTKDKKNHEVTILKMVEGILNVVKLVAHWDVLYNGEPDCTYRIQASHGVCTSGEPLVFYSSKLELLRAFHDFVSAHSLMLTSHVLHGDLSPNNFIIHDGQGYFIDFDHACIIVEGTVSVPSEGTGTRPYMSICLLREGIAKGATIQHTASDDLESLFFIFVEFATTFNGPCGFMKDEGRRPLWVDKFEISGADPWLAKQGYVLAPHNDSSLMEKTTSFFTPFSQIIQEWHHLILAAASDPSDPPPPPIGITHAALAVLLKKWISQLPVDAPTEIMVPMASSSRLGHPPHDDVQSSAGACCSMCIQQRVS</sequence>
<dbReference type="Gene3D" id="1.10.510.10">
    <property type="entry name" value="Transferase(Phosphotransferase) domain 1"/>
    <property type="match status" value="1"/>
</dbReference>
<dbReference type="OrthoDB" id="2636366at2759"/>
<dbReference type="InterPro" id="IPR011009">
    <property type="entry name" value="Kinase-like_dom_sf"/>
</dbReference>
<dbReference type="SUPFAM" id="SSF56112">
    <property type="entry name" value="Protein kinase-like (PK-like)"/>
    <property type="match status" value="1"/>
</dbReference>
<dbReference type="Pfam" id="PF17667">
    <property type="entry name" value="Pkinase_fungal"/>
    <property type="match status" value="1"/>
</dbReference>
<dbReference type="PANTHER" id="PTHR38248:SF2">
    <property type="entry name" value="FUNK1 11"/>
    <property type="match status" value="1"/>
</dbReference>
<proteinExistence type="predicted"/>
<dbReference type="AlphaFoldDB" id="A0A9P7E2V5"/>
<keyword evidence="4" id="KW-1185">Reference proteome</keyword>
<organism evidence="3 4">
    <name type="scientific">Suillus subaureus</name>
    <dbReference type="NCBI Taxonomy" id="48587"/>
    <lineage>
        <taxon>Eukaryota</taxon>
        <taxon>Fungi</taxon>
        <taxon>Dikarya</taxon>
        <taxon>Basidiomycota</taxon>
        <taxon>Agaricomycotina</taxon>
        <taxon>Agaricomycetes</taxon>
        <taxon>Agaricomycetidae</taxon>
        <taxon>Boletales</taxon>
        <taxon>Suillineae</taxon>
        <taxon>Suillaceae</taxon>
        <taxon>Suillus</taxon>
    </lineage>
</organism>
<evidence type="ECO:0000313" key="4">
    <source>
        <dbReference type="Proteomes" id="UP000807769"/>
    </source>
</evidence>
<dbReference type="PANTHER" id="PTHR38248">
    <property type="entry name" value="FUNK1 6"/>
    <property type="match status" value="1"/>
</dbReference>
<reference evidence="3" key="1">
    <citation type="journal article" date="2020" name="New Phytol.">
        <title>Comparative genomics reveals dynamic genome evolution in host specialist ectomycorrhizal fungi.</title>
        <authorList>
            <person name="Lofgren L.A."/>
            <person name="Nguyen N.H."/>
            <person name="Vilgalys R."/>
            <person name="Ruytinx J."/>
            <person name="Liao H.L."/>
            <person name="Branco S."/>
            <person name="Kuo A."/>
            <person name="LaButti K."/>
            <person name="Lipzen A."/>
            <person name="Andreopoulos W."/>
            <person name="Pangilinan J."/>
            <person name="Riley R."/>
            <person name="Hundley H."/>
            <person name="Na H."/>
            <person name="Barry K."/>
            <person name="Grigoriev I.V."/>
            <person name="Stajich J.E."/>
            <person name="Kennedy P.G."/>
        </authorList>
    </citation>
    <scope>NUCLEOTIDE SEQUENCE</scope>
    <source>
        <strain evidence="3">MN1</strain>
    </source>
</reference>
<dbReference type="InterPro" id="IPR040976">
    <property type="entry name" value="Pkinase_fungal"/>
</dbReference>
<feature type="region of interest" description="Disordered" evidence="1">
    <location>
        <begin position="125"/>
        <end position="146"/>
    </location>
</feature>
<feature type="domain" description="Fungal-type protein kinase" evidence="2">
    <location>
        <begin position="278"/>
        <end position="390"/>
    </location>
</feature>
<evidence type="ECO:0000256" key="1">
    <source>
        <dbReference type="SAM" id="MobiDB-lite"/>
    </source>
</evidence>
<evidence type="ECO:0000259" key="2">
    <source>
        <dbReference type="Pfam" id="PF17667"/>
    </source>
</evidence>
<dbReference type="Proteomes" id="UP000807769">
    <property type="component" value="Unassembled WGS sequence"/>
</dbReference>
<comment type="caution">
    <text evidence="3">The sequence shown here is derived from an EMBL/GenBank/DDBJ whole genome shotgun (WGS) entry which is preliminary data.</text>
</comment>
<evidence type="ECO:0000313" key="3">
    <source>
        <dbReference type="EMBL" id="KAG1809621.1"/>
    </source>
</evidence>
<dbReference type="GeneID" id="64634794"/>
<dbReference type="RefSeq" id="XP_041189335.1">
    <property type="nucleotide sequence ID" value="XM_041340778.1"/>
</dbReference>
<protein>
    <recommendedName>
        <fullName evidence="2">Fungal-type protein kinase domain-containing protein</fullName>
    </recommendedName>
</protein>
<name>A0A9P7E2V5_9AGAM</name>
<dbReference type="EMBL" id="JABBWG010000033">
    <property type="protein sequence ID" value="KAG1809621.1"/>
    <property type="molecule type" value="Genomic_DNA"/>
</dbReference>